<dbReference type="PANTHER" id="PTHR43133">
    <property type="entry name" value="RNA POLYMERASE ECF-TYPE SIGMA FACTO"/>
    <property type="match status" value="1"/>
</dbReference>
<feature type="domain" description="RNA polymerase sigma-70 region 2" evidence="6">
    <location>
        <begin position="59"/>
        <end position="126"/>
    </location>
</feature>
<dbReference type="InterPro" id="IPR007627">
    <property type="entry name" value="RNA_pol_sigma70_r2"/>
</dbReference>
<keyword evidence="4" id="KW-0238">DNA-binding</keyword>
<reference evidence="8 9" key="1">
    <citation type="submission" date="2019-12" db="EMBL/GenBank/DDBJ databases">
        <title>Draft genome sequence of Pseudomonas otitidis recovered from a chicken carcass.</title>
        <authorList>
            <person name="Vieira T.R."/>
            <person name="Oliviera E.F.C."/>
            <person name="Silva N.M.V."/>
            <person name="Sambrano G.E."/>
            <person name="Cibulski S.P."/>
            <person name="Cardoso M.R.I."/>
        </authorList>
    </citation>
    <scope>NUCLEOTIDE SEQUENCE [LARGE SCALE GENOMIC DNA]</scope>
    <source>
        <strain evidence="8 9">25_K</strain>
    </source>
</reference>
<keyword evidence="2" id="KW-0805">Transcription regulation</keyword>
<evidence type="ECO:0000256" key="3">
    <source>
        <dbReference type="ARBA" id="ARBA00023082"/>
    </source>
</evidence>
<dbReference type="InterPro" id="IPR039425">
    <property type="entry name" value="RNA_pol_sigma-70-like"/>
</dbReference>
<comment type="similarity">
    <text evidence="1">Belongs to the sigma-70 factor family. ECF subfamily.</text>
</comment>
<dbReference type="Pfam" id="PF04542">
    <property type="entry name" value="Sigma70_r2"/>
    <property type="match status" value="1"/>
</dbReference>
<dbReference type="NCBIfam" id="NF009166">
    <property type="entry name" value="PRK12513.1"/>
    <property type="match status" value="1"/>
</dbReference>
<keyword evidence="5" id="KW-0804">Transcription</keyword>
<dbReference type="InterPro" id="IPR036388">
    <property type="entry name" value="WH-like_DNA-bd_sf"/>
</dbReference>
<dbReference type="GO" id="GO:0003677">
    <property type="term" value="F:DNA binding"/>
    <property type="evidence" value="ECO:0007669"/>
    <property type="project" value="UniProtKB-KW"/>
</dbReference>
<evidence type="ECO:0000256" key="4">
    <source>
        <dbReference type="ARBA" id="ARBA00023125"/>
    </source>
</evidence>
<name>A0A7X3HDT1_9GAMM</name>
<comment type="caution">
    <text evidence="8">The sequence shown here is derived from an EMBL/GenBank/DDBJ whole genome shotgun (WGS) entry which is preliminary data.</text>
</comment>
<dbReference type="Gene3D" id="1.10.10.10">
    <property type="entry name" value="Winged helix-like DNA-binding domain superfamily/Winged helix DNA-binding domain"/>
    <property type="match status" value="1"/>
</dbReference>
<proteinExistence type="inferred from homology"/>
<accession>A0A7X3HDT1</accession>
<dbReference type="PANTHER" id="PTHR43133:SF8">
    <property type="entry name" value="RNA POLYMERASE SIGMA FACTOR HI_1459-RELATED"/>
    <property type="match status" value="1"/>
</dbReference>
<dbReference type="Gene3D" id="1.10.1740.10">
    <property type="match status" value="1"/>
</dbReference>
<evidence type="ECO:0000256" key="1">
    <source>
        <dbReference type="ARBA" id="ARBA00010641"/>
    </source>
</evidence>
<dbReference type="SUPFAM" id="SSF88946">
    <property type="entry name" value="Sigma2 domain of RNA polymerase sigma factors"/>
    <property type="match status" value="1"/>
</dbReference>
<dbReference type="GO" id="GO:0006352">
    <property type="term" value="P:DNA-templated transcription initiation"/>
    <property type="evidence" value="ECO:0007669"/>
    <property type="project" value="InterPro"/>
</dbReference>
<dbReference type="EMBL" id="WTFN01000154">
    <property type="protein sequence ID" value="MWK60116.1"/>
    <property type="molecule type" value="Genomic_DNA"/>
</dbReference>
<dbReference type="SUPFAM" id="SSF88659">
    <property type="entry name" value="Sigma3 and sigma4 domains of RNA polymerase sigma factors"/>
    <property type="match status" value="1"/>
</dbReference>
<dbReference type="InterPro" id="IPR013325">
    <property type="entry name" value="RNA_pol_sigma_r2"/>
</dbReference>
<evidence type="ECO:0000313" key="8">
    <source>
        <dbReference type="EMBL" id="MWK60116.1"/>
    </source>
</evidence>
<dbReference type="Pfam" id="PF04545">
    <property type="entry name" value="Sigma70_r4"/>
    <property type="match status" value="1"/>
</dbReference>
<organism evidence="8 9">
    <name type="scientific">Metapseudomonas otitidis</name>
    <dbReference type="NCBI Taxonomy" id="319939"/>
    <lineage>
        <taxon>Bacteria</taxon>
        <taxon>Pseudomonadati</taxon>
        <taxon>Pseudomonadota</taxon>
        <taxon>Gammaproteobacteria</taxon>
        <taxon>Pseudomonadales</taxon>
        <taxon>Pseudomonadaceae</taxon>
        <taxon>Metapseudomonas</taxon>
    </lineage>
</organism>
<dbReference type="GO" id="GO:0016987">
    <property type="term" value="F:sigma factor activity"/>
    <property type="evidence" value="ECO:0007669"/>
    <property type="project" value="UniProtKB-KW"/>
</dbReference>
<dbReference type="Proteomes" id="UP000461288">
    <property type="component" value="Unassembled WGS sequence"/>
</dbReference>
<feature type="domain" description="RNA polymerase sigma-70 region 4" evidence="7">
    <location>
        <begin position="167"/>
        <end position="215"/>
    </location>
</feature>
<sequence>MTPTACATSSCNWWNSRKACKIRPPTRYGPSDLSDTITDDDAALLRRYRRGDAEAFGVLYARHRLGLYRFLCGLCGDSSLAEEIFQETWLSLVRSASEQREAVAFRTWLYQIARNRLIDHWRKHGRLQGKVEAFDEQAHADLLPSEEADDPEAQLSLSRDRQRLQAALDELPGEQREVFLLRAHGDLELHEIAEMTRTPAETVKSRLRYALQKLRRLLADPAAEERTA</sequence>
<evidence type="ECO:0000259" key="7">
    <source>
        <dbReference type="Pfam" id="PF04545"/>
    </source>
</evidence>
<dbReference type="InterPro" id="IPR007630">
    <property type="entry name" value="RNA_pol_sigma70_r4"/>
</dbReference>
<keyword evidence="3" id="KW-0731">Sigma factor</keyword>
<gene>
    <name evidence="8" type="ORF">GO594_29400</name>
</gene>
<dbReference type="CDD" id="cd06171">
    <property type="entry name" value="Sigma70_r4"/>
    <property type="match status" value="1"/>
</dbReference>
<evidence type="ECO:0000256" key="2">
    <source>
        <dbReference type="ARBA" id="ARBA00023015"/>
    </source>
</evidence>
<dbReference type="InterPro" id="IPR013324">
    <property type="entry name" value="RNA_pol_sigma_r3/r4-like"/>
</dbReference>
<evidence type="ECO:0000259" key="6">
    <source>
        <dbReference type="Pfam" id="PF04542"/>
    </source>
</evidence>
<dbReference type="NCBIfam" id="TIGR02937">
    <property type="entry name" value="sigma70-ECF"/>
    <property type="match status" value="1"/>
</dbReference>
<evidence type="ECO:0000256" key="5">
    <source>
        <dbReference type="ARBA" id="ARBA00023163"/>
    </source>
</evidence>
<evidence type="ECO:0000313" key="9">
    <source>
        <dbReference type="Proteomes" id="UP000461288"/>
    </source>
</evidence>
<dbReference type="InterPro" id="IPR014284">
    <property type="entry name" value="RNA_pol_sigma-70_dom"/>
</dbReference>
<protein>
    <submittedName>
        <fullName evidence="8">RNA polymerase sigma factor</fullName>
    </submittedName>
</protein>
<dbReference type="AlphaFoldDB" id="A0A7X3HDT1"/>